<sequence length="91" mass="10893">MPKLPRISSHDSNVFVLDEHSYFRSFLLETLDRDISKMTCEQRKIYDKILSVTLVSVDFFKSMNIFMSFKTISNLNRCYIRHININSFMHH</sequence>
<dbReference type="Gramene" id="CDY65686">
    <property type="protein sequence ID" value="CDY65686"/>
    <property type="gene ID" value="GSBRNA2T00047995001"/>
</dbReference>
<reference evidence="2" key="2">
    <citation type="submission" date="2014-06" db="EMBL/GenBank/DDBJ databases">
        <authorList>
            <person name="Genoscope - CEA"/>
        </authorList>
    </citation>
    <scope>NUCLEOTIDE SEQUENCE</scope>
</reference>
<organism evidence="2 3">
    <name type="scientific">Brassica napus</name>
    <name type="common">Rape</name>
    <dbReference type="NCBI Taxonomy" id="3708"/>
    <lineage>
        <taxon>Eukaryota</taxon>
        <taxon>Viridiplantae</taxon>
        <taxon>Streptophyta</taxon>
        <taxon>Embryophyta</taxon>
        <taxon>Tracheophyta</taxon>
        <taxon>Spermatophyta</taxon>
        <taxon>Magnoliopsida</taxon>
        <taxon>eudicotyledons</taxon>
        <taxon>Gunneridae</taxon>
        <taxon>Pentapetalae</taxon>
        <taxon>rosids</taxon>
        <taxon>malvids</taxon>
        <taxon>Brassicales</taxon>
        <taxon>Brassicaceae</taxon>
        <taxon>Brassiceae</taxon>
        <taxon>Brassica</taxon>
    </lineage>
</organism>
<protein>
    <submittedName>
        <fullName evidence="1">(rape) hypothetical protein</fullName>
    </submittedName>
    <submittedName>
        <fullName evidence="2">BnaCnng48260D protein</fullName>
    </submittedName>
</protein>
<evidence type="ECO:0000313" key="2">
    <source>
        <dbReference type="EMBL" id="CDY65686.1"/>
    </source>
</evidence>
<gene>
    <name evidence="2" type="primary">BnaCnng48260D</name>
    <name evidence="1" type="ORF">DARMORV10_C03P60920.1</name>
    <name evidence="2" type="ORF">GSBRNA2T00047995001</name>
</gene>
<accession>A0A078JIT0</accession>
<dbReference type="Proteomes" id="UP001295469">
    <property type="component" value="Chromosome C03"/>
</dbReference>
<dbReference type="AlphaFoldDB" id="A0A078JIT0"/>
<reference evidence="2 3" key="1">
    <citation type="journal article" date="2014" name="Science">
        <title>Plant genetics. Early allopolyploid evolution in the post-Neolithic Brassica napus oilseed genome.</title>
        <authorList>
            <person name="Chalhoub B."/>
            <person name="Denoeud F."/>
            <person name="Liu S."/>
            <person name="Parkin I.A."/>
            <person name="Tang H."/>
            <person name="Wang X."/>
            <person name="Chiquet J."/>
            <person name="Belcram H."/>
            <person name="Tong C."/>
            <person name="Samans B."/>
            <person name="Correa M."/>
            <person name="Da Silva C."/>
            <person name="Just J."/>
            <person name="Falentin C."/>
            <person name="Koh C.S."/>
            <person name="Le Clainche I."/>
            <person name="Bernard M."/>
            <person name="Bento P."/>
            <person name="Noel B."/>
            <person name="Labadie K."/>
            <person name="Alberti A."/>
            <person name="Charles M."/>
            <person name="Arnaud D."/>
            <person name="Guo H."/>
            <person name="Daviaud C."/>
            <person name="Alamery S."/>
            <person name="Jabbari K."/>
            <person name="Zhao M."/>
            <person name="Edger P.P."/>
            <person name="Chelaifa H."/>
            <person name="Tack D."/>
            <person name="Lassalle G."/>
            <person name="Mestiri I."/>
            <person name="Schnel N."/>
            <person name="Le Paslier M.C."/>
            <person name="Fan G."/>
            <person name="Renault V."/>
            <person name="Bayer P.E."/>
            <person name="Golicz A.A."/>
            <person name="Manoli S."/>
            <person name="Lee T.H."/>
            <person name="Thi V.H."/>
            <person name="Chalabi S."/>
            <person name="Hu Q."/>
            <person name="Fan C."/>
            <person name="Tollenaere R."/>
            <person name="Lu Y."/>
            <person name="Battail C."/>
            <person name="Shen J."/>
            <person name="Sidebottom C.H."/>
            <person name="Wang X."/>
            <person name="Canaguier A."/>
            <person name="Chauveau A."/>
            <person name="Berard A."/>
            <person name="Deniot G."/>
            <person name="Guan M."/>
            <person name="Liu Z."/>
            <person name="Sun F."/>
            <person name="Lim Y.P."/>
            <person name="Lyons E."/>
            <person name="Town C.D."/>
            <person name="Bancroft I."/>
            <person name="Wang X."/>
            <person name="Meng J."/>
            <person name="Ma J."/>
            <person name="Pires J.C."/>
            <person name="King G.J."/>
            <person name="Brunel D."/>
            <person name="Delourme R."/>
            <person name="Renard M."/>
            <person name="Aury J.M."/>
            <person name="Adams K.L."/>
            <person name="Batley J."/>
            <person name="Snowdon R.J."/>
            <person name="Tost J."/>
            <person name="Edwards D."/>
            <person name="Zhou Y."/>
            <person name="Hua W."/>
            <person name="Sharpe A.G."/>
            <person name="Paterson A.H."/>
            <person name="Guan C."/>
            <person name="Wincker P."/>
        </authorList>
    </citation>
    <scope>NUCLEOTIDE SEQUENCE [LARGE SCALE GENOMIC DNA]</scope>
    <source>
        <strain evidence="3">cv. Darmor-bzh</strain>
    </source>
</reference>
<evidence type="ECO:0000313" key="3">
    <source>
        <dbReference type="Proteomes" id="UP000028999"/>
    </source>
</evidence>
<evidence type="ECO:0000313" key="1">
    <source>
        <dbReference type="EMBL" id="CAF1706995.1"/>
    </source>
</evidence>
<name>A0A078JIT0_BRANA</name>
<proteinExistence type="predicted"/>
<dbReference type="Proteomes" id="UP000028999">
    <property type="component" value="Unassembled WGS sequence"/>
</dbReference>
<dbReference type="PaxDb" id="3708-A0A078JIT0"/>
<dbReference type="EMBL" id="LK034896">
    <property type="protein sequence ID" value="CDY65686.1"/>
    <property type="molecule type" value="Genomic_DNA"/>
</dbReference>
<reference evidence="1" key="3">
    <citation type="submission" date="2021-01" db="EMBL/GenBank/DDBJ databases">
        <authorList>
            <consortium name="Genoscope - CEA"/>
            <person name="William W."/>
        </authorList>
    </citation>
    <scope>NUCLEOTIDE SEQUENCE</scope>
</reference>
<dbReference type="EMBL" id="HG994367">
    <property type="protein sequence ID" value="CAF1706995.1"/>
    <property type="molecule type" value="Genomic_DNA"/>
</dbReference>
<keyword evidence="3" id="KW-1185">Reference proteome</keyword>